<name>A0A2P2JQ57_RHIMU</name>
<reference evidence="1" key="1">
    <citation type="submission" date="2018-02" db="EMBL/GenBank/DDBJ databases">
        <title>Rhizophora mucronata_Transcriptome.</title>
        <authorList>
            <person name="Meera S.P."/>
            <person name="Sreeshan A."/>
            <person name="Augustine A."/>
        </authorList>
    </citation>
    <scope>NUCLEOTIDE SEQUENCE</scope>
    <source>
        <tissue evidence="1">Leaf</tissue>
    </source>
</reference>
<protein>
    <submittedName>
        <fullName evidence="1">Putative complex I intermediate-associated protein 30</fullName>
    </submittedName>
</protein>
<evidence type="ECO:0000313" key="1">
    <source>
        <dbReference type="EMBL" id="MBW95589.1"/>
    </source>
</evidence>
<organism evidence="1">
    <name type="scientific">Rhizophora mucronata</name>
    <name type="common">Asiatic mangrove</name>
    <dbReference type="NCBI Taxonomy" id="61149"/>
    <lineage>
        <taxon>Eukaryota</taxon>
        <taxon>Viridiplantae</taxon>
        <taxon>Streptophyta</taxon>
        <taxon>Embryophyta</taxon>
        <taxon>Tracheophyta</taxon>
        <taxon>Spermatophyta</taxon>
        <taxon>Magnoliopsida</taxon>
        <taxon>eudicotyledons</taxon>
        <taxon>Gunneridae</taxon>
        <taxon>Pentapetalae</taxon>
        <taxon>rosids</taxon>
        <taxon>fabids</taxon>
        <taxon>Malpighiales</taxon>
        <taxon>Rhizophoraceae</taxon>
        <taxon>Rhizophora</taxon>
    </lineage>
</organism>
<dbReference type="AlphaFoldDB" id="A0A2P2JQ57"/>
<sequence>MFKNRVVTSCSISTNMERERYRCRIGNESISCSWHVAVCQCRRWRPWCQIWTW</sequence>
<accession>A0A2P2JQ57</accession>
<dbReference type="EMBL" id="GGEC01015106">
    <property type="protein sequence ID" value="MBW95589.1"/>
    <property type="molecule type" value="Transcribed_RNA"/>
</dbReference>
<proteinExistence type="predicted"/>